<dbReference type="EMBL" id="BTRK01000003">
    <property type="protein sequence ID" value="GMR43453.1"/>
    <property type="molecule type" value="Genomic_DNA"/>
</dbReference>
<dbReference type="AlphaFoldDB" id="A0AAN4ZRF4"/>
<feature type="non-terminal residue" evidence="2">
    <location>
        <position position="105"/>
    </location>
</feature>
<keyword evidence="3" id="KW-1185">Reference proteome</keyword>
<gene>
    <name evidence="2" type="ORF">PMAYCL1PPCAC_13648</name>
</gene>
<evidence type="ECO:0000256" key="1">
    <source>
        <dbReference type="SAM" id="SignalP"/>
    </source>
</evidence>
<dbReference type="SUPFAM" id="SSF57302">
    <property type="entry name" value="Snake toxin-like"/>
    <property type="match status" value="1"/>
</dbReference>
<proteinExistence type="predicted"/>
<organism evidence="2 3">
    <name type="scientific">Pristionchus mayeri</name>
    <dbReference type="NCBI Taxonomy" id="1317129"/>
    <lineage>
        <taxon>Eukaryota</taxon>
        <taxon>Metazoa</taxon>
        <taxon>Ecdysozoa</taxon>
        <taxon>Nematoda</taxon>
        <taxon>Chromadorea</taxon>
        <taxon>Rhabditida</taxon>
        <taxon>Rhabditina</taxon>
        <taxon>Diplogasteromorpha</taxon>
        <taxon>Diplogasteroidea</taxon>
        <taxon>Neodiplogasteridae</taxon>
        <taxon>Pristionchus</taxon>
    </lineage>
</organism>
<dbReference type="Proteomes" id="UP001328107">
    <property type="component" value="Unassembled WGS sequence"/>
</dbReference>
<protein>
    <submittedName>
        <fullName evidence="2">Uncharacterized protein</fullName>
    </submittedName>
</protein>
<feature type="non-terminal residue" evidence="2">
    <location>
        <position position="1"/>
    </location>
</feature>
<evidence type="ECO:0000313" key="2">
    <source>
        <dbReference type="EMBL" id="GMR43453.1"/>
    </source>
</evidence>
<comment type="caution">
    <text evidence="2">The sequence shown here is derived from an EMBL/GenBank/DDBJ whole genome shotgun (WGS) entry which is preliminary data.</text>
</comment>
<keyword evidence="1" id="KW-0732">Signal</keyword>
<dbReference type="PANTHER" id="PTHR34721:SF3">
    <property type="entry name" value="ACTIVIN_RECP DOMAIN-CONTAINING PROTEIN-RELATED"/>
    <property type="match status" value="1"/>
</dbReference>
<evidence type="ECO:0000313" key="3">
    <source>
        <dbReference type="Proteomes" id="UP001328107"/>
    </source>
</evidence>
<reference evidence="3" key="1">
    <citation type="submission" date="2022-10" db="EMBL/GenBank/DDBJ databases">
        <title>Genome assembly of Pristionchus species.</title>
        <authorList>
            <person name="Yoshida K."/>
            <person name="Sommer R.J."/>
        </authorList>
    </citation>
    <scope>NUCLEOTIDE SEQUENCE [LARGE SCALE GENOMIC DNA]</scope>
    <source>
        <strain evidence="3">RS5460</strain>
    </source>
</reference>
<sequence>YQSARMSRLSLFVLLSLLPTVLSLECWAGSQKDDKGTNFTMRTCTLPPDYCIKESGPTTGGSTMVTKGCDPGYCKKTGCTSDSGMMICCCKGDGCNGSPGASLLM</sequence>
<dbReference type="InterPro" id="IPR045860">
    <property type="entry name" value="Snake_toxin-like_sf"/>
</dbReference>
<feature type="signal peptide" evidence="1">
    <location>
        <begin position="1"/>
        <end position="23"/>
    </location>
</feature>
<name>A0AAN4ZRF4_9BILA</name>
<feature type="chain" id="PRO_5042869772" evidence="1">
    <location>
        <begin position="24"/>
        <end position="105"/>
    </location>
</feature>
<accession>A0AAN4ZRF4</accession>
<dbReference type="PANTHER" id="PTHR34721">
    <property type="entry name" value="PROTEIN CBG09734"/>
    <property type="match status" value="1"/>
</dbReference>